<dbReference type="SUPFAM" id="SSF48452">
    <property type="entry name" value="TPR-like"/>
    <property type="match status" value="1"/>
</dbReference>
<dbReference type="AlphaFoldDB" id="E4N6C5"/>
<gene>
    <name evidence="1" type="ordered locus">KSE_09190</name>
</gene>
<proteinExistence type="predicted"/>
<protein>
    <recommendedName>
        <fullName evidence="3">Regulatory protein</fullName>
    </recommendedName>
</protein>
<dbReference type="Proteomes" id="UP000007076">
    <property type="component" value="Chromosome"/>
</dbReference>
<sequence length="427" mass="45800">MSSPRSENMLLRALLKEAGWSGDGLAAALNALGAENGLRLRYRRPSVAQWLAGSSPRTEVRALLSEAFSRRLGREVTIAEIGLGGAERTAGPSITHEELTRPPVHPTYALEALRHVPTGLGGKAQRPRATAPTRQRLDRAHVTAVHDMAALLSRTDQALGGGTAKQAFTSFFHDVAVPWTGLPARPAIRGELLTQLSQLAYLGGFLYFDEGLQGAAQHYYRLSASLSHEAADSNGLAVALRALSVQARYLGHYRQAHRLAEAAVDTGRRSEPGTVAFLNGQLAVSLAAAGHRKSSLERFTAAELSLSRADTLLTPAIGAYNSASLAHQRAALNRHLGDSRGALAALKEATRLRPPHESRSRALILARQAELELERGHLEAACASWKEFLAIGGGIRSKRLNRAAAIMRASLKPYQKNPAARALLLAP</sequence>
<dbReference type="EMBL" id="AP010968">
    <property type="protein sequence ID" value="BAJ26756.1"/>
    <property type="molecule type" value="Genomic_DNA"/>
</dbReference>
<evidence type="ECO:0000313" key="1">
    <source>
        <dbReference type="EMBL" id="BAJ26756.1"/>
    </source>
</evidence>
<reference evidence="1 2" key="1">
    <citation type="journal article" date="2010" name="DNA Res.">
        <title>Genome sequence of Kitasatospora setae NBRC 14216T: an evolutionary snapshot of the family Streptomycetaceae.</title>
        <authorList>
            <person name="Ichikawa N."/>
            <person name="Oguchi A."/>
            <person name="Ikeda H."/>
            <person name="Ishikawa J."/>
            <person name="Kitani S."/>
            <person name="Watanabe Y."/>
            <person name="Nakamura S."/>
            <person name="Katano Y."/>
            <person name="Kishi E."/>
            <person name="Sasagawa M."/>
            <person name="Ankai A."/>
            <person name="Fukui S."/>
            <person name="Hashimoto Y."/>
            <person name="Kamata S."/>
            <person name="Otoguro M."/>
            <person name="Tanikawa S."/>
            <person name="Nihira T."/>
            <person name="Horinouchi S."/>
            <person name="Ohnishi Y."/>
            <person name="Hayakawa M."/>
            <person name="Kuzuyama T."/>
            <person name="Arisawa A."/>
            <person name="Nomoto F."/>
            <person name="Miura H."/>
            <person name="Takahashi Y."/>
            <person name="Fujita N."/>
        </authorList>
    </citation>
    <scope>NUCLEOTIDE SEQUENCE [LARGE SCALE GENOMIC DNA]</scope>
    <source>
        <strain evidence="2">ATCC 33774 / DSM 43861 / JCM 3304 / KCC A-0304 / NBRC 14216 / KM-6054</strain>
    </source>
</reference>
<dbReference type="Gene3D" id="1.25.40.10">
    <property type="entry name" value="Tetratricopeptide repeat domain"/>
    <property type="match status" value="1"/>
</dbReference>
<dbReference type="PATRIC" id="fig|452652.3.peg.908"/>
<dbReference type="RefSeq" id="WP_014134075.1">
    <property type="nucleotide sequence ID" value="NC_016109.1"/>
</dbReference>
<accession>E4N6C5</accession>
<evidence type="ECO:0000313" key="2">
    <source>
        <dbReference type="Proteomes" id="UP000007076"/>
    </source>
</evidence>
<name>E4N6C5_KITSK</name>
<dbReference type="eggNOG" id="COG0457">
    <property type="taxonomic scope" value="Bacteria"/>
</dbReference>
<evidence type="ECO:0008006" key="3">
    <source>
        <dbReference type="Google" id="ProtNLM"/>
    </source>
</evidence>
<keyword evidence="2" id="KW-1185">Reference proteome</keyword>
<dbReference type="HOGENOM" id="CLU_029927_4_0_11"/>
<dbReference type="STRING" id="452652.KSE_09190"/>
<dbReference type="InterPro" id="IPR011990">
    <property type="entry name" value="TPR-like_helical_dom_sf"/>
</dbReference>
<dbReference type="KEGG" id="ksk:KSE_09190"/>
<organism evidence="1 2">
    <name type="scientific">Kitasatospora setae (strain ATCC 33774 / DSM 43861 / JCM 3304 / KCC A-0304 / NBRC 14216 / KM-6054)</name>
    <name type="common">Streptomyces setae</name>
    <dbReference type="NCBI Taxonomy" id="452652"/>
    <lineage>
        <taxon>Bacteria</taxon>
        <taxon>Bacillati</taxon>
        <taxon>Actinomycetota</taxon>
        <taxon>Actinomycetes</taxon>
        <taxon>Kitasatosporales</taxon>
        <taxon>Streptomycetaceae</taxon>
        <taxon>Kitasatospora</taxon>
    </lineage>
</organism>